<keyword evidence="5" id="KW-1185">Reference proteome</keyword>
<evidence type="ECO:0000313" key="4">
    <source>
        <dbReference type="EMBL" id="GFS80506.1"/>
    </source>
</evidence>
<comment type="similarity">
    <text evidence="1">Belongs to the peptidase C1 family.</text>
</comment>
<dbReference type="PANTHER" id="PTHR12411">
    <property type="entry name" value="CYSTEINE PROTEASE FAMILY C1-RELATED"/>
    <property type="match status" value="1"/>
</dbReference>
<dbReference type="OrthoDB" id="3789175at2759"/>
<dbReference type="InterPro" id="IPR038765">
    <property type="entry name" value="Papain-like_cys_pep_sf"/>
</dbReference>
<dbReference type="SMART" id="SM00645">
    <property type="entry name" value="Pept_C1"/>
    <property type="match status" value="1"/>
</dbReference>
<accession>A0A8X6MVX0</accession>
<feature type="domain" description="Peptidase C1A papain C-terminal" evidence="3">
    <location>
        <begin position="22"/>
        <end position="118"/>
    </location>
</feature>
<dbReference type="InterPro" id="IPR000668">
    <property type="entry name" value="Peptidase_C1A_C"/>
</dbReference>
<evidence type="ECO:0000313" key="5">
    <source>
        <dbReference type="Proteomes" id="UP000887013"/>
    </source>
</evidence>
<protein>
    <submittedName>
        <fullName evidence="4">Cathepsin L</fullName>
    </submittedName>
</protein>
<feature type="compositionally biased region" description="Polar residues" evidence="2">
    <location>
        <begin position="30"/>
        <end position="45"/>
    </location>
</feature>
<dbReference type="Pfam" id="PF00112">
    <property type="entry name" value="Peptidase_C1"/>
    <property type="match status" value="1"/>
</dbReference>
<organism evidence="4 5">
    <name type="scientific">Nephila pilipes</name>
    <name type="common">Giant wood spider</name>
    <name type="synonym">Nephila maculata</name>
    <dbReference type="NCBI Taxonomy" id="299642"/>
    <lineage>
        <taxon>Eukaryota</taxon>
        <taxon>Metazoa</taxon>
        <taxon>Ecdysozoa</taxon>
        <taxon>Arthropoda</taxon>
        <taxon>Chelicerata</taxon>
        <taxon>Arachnida</taxon>
        <taxon>Araneae</taxon>
        <taxon>Araneomorphae</taxon>
        <taxon>Entelegynae</taxon>
        <taxon>Araneoidea</taxon>
        <taxon>Nephilidae</taxon>
        <taxon>Nephila</taxon>
    </lineage>
</organism>
<dbReference type="SUPFAM" id="SSF54001">
    <property type="entry name" value="Cysteine proteinases"/>
    <property type="match status" value="1"/>
</dbReference>
<evidence type="ECO:0000256" key="2">
    <source>
        <dbReference type="SAM" id="MobiDB-lite"/>
    </source>
</evidence>
<sequence>MNLNGFKARSNFFERNAATWLTQQRRHSSSKWTGGTTDSHSNGDQGSCVSCWSFSTTGSLEGQHKKKTGQLVSLSEQNLIDCSTDNNGCHGGSMDLAFEFIKKENGIDTEESYPYEGA</sequence>
<name>A0A8X6MVX0_NEPPI</name>
<dbReference type="EMBL" id="BMAW01051445">
    <property type="protein sequence ID" value="GFS80506.1"/>
    <property type="molecule type" value="Genomic_DNA"/>
</dbReference>
<comment type="caution">
    <text evidence="4">The sequence shown here is derived from an EMBL/GenBank/DDBJ whole genome shotgun (WGS) entry which is preliminary data.</text>
</comment>
<dbReference type="AlphaFoldDB" id="A0A8X6MVX0"/>
<gene>
    <name evidence="4" type="ORF">NPIL_657471</name>
</gene>
<dbReference type="Proteomes" id="UP000887013">
    <property type="component" value="Unassembled WGS sequence"/>
</dbReference>
<evidence type="ECO:0000259" key="3">
    <source>
        <dbReference type="SMART" id="SM00645"/>
    </source>
</evidence>
<feature type="region of interest" description="Disordered" evidence="2">
    <location>
        <begin position="22"/>
        <end position="45"/>
    </location>
</feature>
<feature type="non-terminal residue" evidence="4">
    <location>
        <position position="118"/>
    </location>
</feature>
<dbReference type="GO" id="GO:0006508">
    <property type="term" value="P:proteolysis"/>
    <property type="evidence" value="ECO:0007669"/>
    <property type="project" value="InterPro"/>
</dbReference>
<proteinExistence type="inferred from homology"/>
<dbReference type="InterPro" id="IPR013128">
    <property type="entry name" value="Peptidase_C1A"/>
</dbReference>
<evidence type="ECO:0000256" key="1">
    <source>
        <dbReference type="ARBA" id="ARBA00008455"/>
    </source>
</evidence>
<reference evidence="4" key="1">
    <citation type="submission" date="2020-08" db="EMBL/GenBank/DDBJ databases">
        <title>Multicomponent nature underlies the extraordinary mechanical properties of spider dragline silk.</title>
        <authorList>
            <person name="Kono N."/>
            <person name="Nakamura H."/>
            <person name="Mori M."/>
            <person name="Yoshida Y."/>
            <person name="Ohtoshi R."/>
            <person name="Malay A.D."/>
            <person name="Moran D.A.P."/>
            <person name="Tomita M."/>
            <person name="Numata K."/>
            <person name="Arakawa K."/>
        </authorList>
    </citation>
    <scope>NUCLEOTIDE SEQUENCE</scope>
</reference>
<dbReference type="Gene3D" id="3.90.70.10">
    <property type="entry name" value="Cysteine proteinases"/>
    <property type="match status" value="1"/>
</dbReference>
<dbReference type="GO" id="GO:0008234">
    <property type="term" value="F:cysteine-type peptidase activity"/>
    <property type="evidence" value="ECO:0007669"/>
    <property type="project" value="InterPro"/>
</dbReference>